<protein>
    <submittedName>
        <fullName evidence="1">Uncharacterized protein</fullName>
    </submittedName>
</protein>
<dbReference type="EMBL" id="CP027754">
    <property type="protein sequence ID" value="AZE57322.1"/>
    <property type="molecule type" value="Genomic_DNA"/>
</dbReference>
<sequence length="102" mass="11145">MATNTLGPFITRVETQGGVKVPDGGHTHEKDLVFVGRITSSIPETVEIRDLRNKKVLGEVSARPGTPFRVEVNGLEPLQYVVAAATKGNDEDVERQWGFTVI</sequence>
<dbReference type="RefSeq" id="WP_124379351.1">
    <property type="nucleotide sequence ID" value="NZ_CP027754.1"/>
</dbReference>
<organism evidence="1 2">
    <name type="scientific">Pseudomonas synxantha</name>
    <dbReference type="NCBI Taxonomy" id="47883"/>
    <lineage>
        <taxon>Bacteria</taxon>
        <taxon>Pseudomonadati</taxon>
        <taxon>Pseudomonadota</taxon>
        <taxon>Gammaproteobacteria</taxon>
        <taxon>Pseudomonadales</taxon>
        <taxon>Pseudomonadaceae</taxon>
        <taxon>Pseudomonas</taxon>
    </lineage>
</organism>
<evidence type="ECO:0000313" key="1">
    <source>
        <dbReference type="EMBL" id="AZE57322.1"/>
    </source>
</evidence>
<dbReference type="Proteomes" id="UP000268696">
    <property type="component" value="Chromosome"/>
</dbReference>
<name>A0A3G7UFI6_9PSED</name>
<proteinExistence type="predicted"/>
<accession>A0A3G7UFI6</accession>
<dbReference type="AlphaFoldDB" id="A0A3G7UFI6"/>
<evidence type="ECO:0000313" key="2">
    <source>
        <dbReference type="Proteomes" id="UP000268696"/>
    </source>
</evidence>
<reference evidence="1 2" key="1">
    <citation type="submission" date="2018-03" db="EMBL/GenBank/DDBJ databases">
        <title>Diversity of phytobeneficial traits revealed by whole-genome analysis of worldwide-isolated phenazine-producing Pseudomonas spp.</title>
        <authorList>
            <person name="Biessy A."/>
            <person name="Novinscak A."/>
            <person name="Blom J."/>
            <person name="Leger G."/>
            <person name="Thomashow L.S."/>
            <person name="Cazorla F.M."/>
            <person name="Josic D."/>
            <person name="Filion M."/>
        </authorList>
    </citation>
    <scope>NUCLEOTIDE SEQUENCE [LARGE SCALE GENOMIC DNA]</scope>
    <source>
        <strain evidence="1 2">30B</strain>
    </source>
</reference>
<gene>
    <name evidence="1" type="ORF">C4K03_5197</name>
</gene>